<reference evidence="2" key="1">
    <citation type="submission" date="2016-11" db="EMBL/GenBank/DDBJ databases">
        <title>The genome sequence of Colletotrichum cuscutae.</title>
        <authorList>
            <person name="Baroncelli R."/>
        </authorList>
    </citation>
    <scope>NUCLEOTIDE SEQUENCE</scope>
    <source>
        <strain evidence="2">IMI 304802</strain>
    </source>
</reference>
<feature type="region of interest" description="Disordered" evidence="1">
    <location>
        <begin position="254"/>
        <end position="304"/>
    </location>
</feature>
<name>A0AAI9V041_9PEZI</name>
<feature type="region of interest" description="Disordered" evidence="1">
    <location>
        <begin position="1"/>
        <end position="27"/>
    </location>
</feature>
<proteinExistence type="predicted"/>
<comment type="caution">
    <text evidence="2">The sequence shown here is derived from an EMBL/GenBank/DDBJ whole genome shotgun (WGS) entry which is preliminary data.</text>
</comment>
<accession>A0AAI9V041</accession>
<sequence length="304" mass="33719">MKSIKTRYQSETEKTHGMASHRMSRRRMTSRRMIVVHSTTASTWCRRFAGGEEGTKVETQGFKERAVDARQLSWTVSGQQHLLSLAVRTVSDSRIYTVLWSAVTWLGQCASKRATLPAGSASKGIHIERYVPFNVLGKAVTTSPSHLTNPAKLNEQLQVLLLHLCGANCRGQTVDDSLSLFLHLNMGYTLPYRNYVVEHTYPSIFFISRLVSAHDPSKGPWHLQTTNPQAGCAHLNPQSRCTAAALPSPRQLMGLETQTWARRPTVSPRLGPGRRPHALAPVGRQSRAASPPPHPLGYEPQTRG</sequence>
<protein>
    <submittedName>
        <fullName evidence="2">Uncharacterized protein</fullName>
    </submittedName>
</protein>
<keyword evidence="3" id="KW-1185">Reference proteome</keyword>
<dbReference type="EMBL" id="MPDP01000256">
    <property type="protein sequence ID" value="KAK1467730.1"/>
    <property type="molecule type" value="Genomic_DNA"/>
</dbReference>
<evidence type="ECO:0000313" key="3">
    <source>
        <dbReference type="Proteomes" id="UP001239213"/>
    </source>
</evidence>
<gene>
    <name evidence="2" type="ORF">CCUS01_06997</name>
</gene>
<dbReference type="Proteomes" id="UP001239213">
    <property type="component" value="Unassembled WGS sequence"/>
</dbReference>
<organism evidence="2 3">
    <name type="scientific">Colletotrichum cuscutae</name>
    <dbReference type="NCBI Taxonomy" id="1209917"/>
    <lineage>
        <taxon>Eukaryota</taxon>
        <taxon>Fungi</taxon>
        <taxon>Dikarya</taxon>
        <taxon>Ascomycota</taxon>
        <taxon>Pezizomycotina</taxon>
        <taxon>Sordariomycetes</taxon>
        <taxon>Hypocreomycetidae</taxon>
        <taxon>Glomerellales</taxon>
        <taxon>Glomerellaceae</taxon>
        <taxon>Colletotrichum</taxon>
        <taxon>Colletotrichum acutatum species complex</taxon>
    </lineage>
</organism>
<evidence type="ECO:0000313" key="2">
    <source>
        <dbReference type="EMBL" id="KAK1467730.1"/>
    </source>
</evidence>
<dbReference type="AlphaFoldDB" id="A0AAI9V041"/>
<evidence type="ECO:0000256" key="1">
    <source>
        <dbReference type="SAM" id="MobiDB-lite"/>
    </source>
</evidence>